<evidence type="ECO:0000313" key="3">
    <source>
        <dbReference type="MGI" id="MGI:1919390"/>
    </source>
</evidence>
<reference evidence="2 4" key="1">
    <citation type="journal article" date="2009" name="PLoS Biol.">
        <title>Lineage-specific biology revealed by a finished genome assembly of the mouse.</title>
        <authorList>
            <consortium name="Mouse Genome Sequencing Consortium"/>
            <person name="Church D.M."/>
            <person name="Goodstadt L."/>
            <person name="Hillier L.W."/>
            <person name="Zody M.C."/>
            <person name="Goldstein S."/>
            <person name="She X."/>
            <person name="Bult C.J."/>
            <person name="Agarwala R."/>
            <person name="Cherry J.L."/>
            <person name="DiCuccio M."/>
            <person name="Hlavina W."/>
            <person name="Kapustin Y."/>
            <person name="Meric P."/>
            <person name="Maglott D."/>
            <person name="Birtle Z."/>
            <person name="Marques A.C."/>
            <person name="Graves T."/>
            <person name="Zhou S."/>
            <person name="Teague B."/>
            <person name="Potamousis K."/>
            <person name="Churas C."/>
            <person name="Place M."/>
            <person name="Herschleb J."/>
            <person name="Runnheim R."/>
            <person name="Forrest D."/>
            <person name="Amos-Landgraf J."/>
            <person name="Schwartz D.C."/>
            <person name="Cheng Z."/>
            <person name="Lindblad-Toh K."/>
            <person name="Eichler E.E."/>
            <person name="Ponting C.P."/>
        </authorList>
    </citation>
    <scope>NUCLEOTIDE SEQUENCE [LARGE SCALE GENOMIC DNA]</scope>
    <source>
        <strain evidence="2 4">C57BL/6J</strain>
    </source>
</reference>
<feature type="compositionally biased region" description="Basic residues" evidence="1">
    <location>
        <begin position="1"/>
        <end position="10"/>
    </location>
</feature>
<name>A0A0U1RNE9_MOUSE</name>
<feature type="region of interest" description="Disordered" evidence="1">
    <location>
        <begin position="1"/>
        <end position="29"/>
    </location>
</feature>
<organism evidence="2 4">
    <name type="scientific">Mus musculus</name>
    <name type="common">Mouse</name>
    <dbReference type="NCBI Taxonomy" id="10090"/>
    <lineage>
        <taxon>Eukaryota</taxon>
        <taxon>Metazoa</taxon>
        <taxon>Chordata</taxon>
        <taxon>Craniata</taxon>
        <taxon>Vertebrata</taxon>
        <taxon>Euteleostomi</taxon>
        <taxon>Mammalia</taxon>
        <taxon>Eutheria</taxon>
        <taxon>Euarchontoglires</taxon>
        <taxon>Glires</taxon>
        <taxon>Rodentia</taxon>
        <taxon>Myomorpha</taxon>
        <taxon>Muroidea</taxon>
        <taxon>Muridae</taxon>
        <taxon>Murinae</taxon>
        <taxon>Mus</taxon>
        <taxon>Mus</taxon>
    </lineage>
</organism>
<evidence type="ECO:0000256" key="1">
    <source>
        <dbReference type="SAM" id="MobiDB-lite"/>
    </source>
</evidence>
<reference evidence="2" key="3">
    <citation type="submission" date="2025-08" db="UniProtKB">
        <authorList>
            <consortium name="Ensembl"/>
        </authorList>
    </citation>
    <scope>IDENTIFICATION</scope>
    <source>
        <strain evidence="2">C57BL/6J</strain>
    </source>
</reference>
<evidence type="ECO:0000313" key="4">
    <source>
        <dbReference type="Proteomes" id="UP000000589"/>
    </source>
</evidence>
<gene>
    <name evidence="2 3" type="primary">Cep89</name>
</gene>
<proteinExistence type="predicted"/>
<dbReference type="AlphaFoldDB" id="A0A0U1RNE9"/>
<protein>
    <submittedName>
        <fullName evidence="2">Centrosomal protein 89</fullName>
    </submittedName>
</protein>
<dbReference type="MGI" id="MGI:1919390">
    <property type="gene designation" value="Cep89"/>
</dbReference>
<accession>A0A0U1RNE9</accession>
<evidence type="ECO:0000313" key="2">
    <source>
        <dbReference type="Ensembl" id="ENSMUSP00000145536.2"/>
    </source>
</evidence>
<dbReference type="AGR" id="MGI:1919390"/>
<dbReference type="Proteomes" id="UP000000589">
    <property type="component" value="Chromosome 7"/>
</dbReference>
<reference evidence="2 4" key="2">
    <citation type="journal article" date="2011" name="PLoS Biol.">
        <title>Modernizing reference genome assemblies.</title>
        <authorList>
            <person name="Church D.M."/>
            <person name="Schneider V.A."/>
            <person name="Graves T."/>
            <person name="Auger K."/>
            <person name="Cunningham F."/>
            <person name="Bouk N."/>
            <person name="Chen H.C."/>
            <person name="Agarwala R."/>
            <person name="McLaren W.M."/>
            <person name="Ritchie G.R."/>
            <person name="Albracht D."/>
            <person name="Kremitzki M."/>
            <person name="Rock S."/>
            <person name="Kotkiewicz H."/>
            <person name="Kremitzki C."/>
            <person name="Wollam A."/>
            <person name="Trani L."/>
            <person name="Fulton L."/>
            <person name="Fulton R."/>
            <person name="Matthews L."/>
            <person name="Whitehead S."/>
            <person name="Chow W."/>
            <person name="Torrance J."/>
            <person name="Dunn M."/>
            <person name="Harden G."/>
            <person name="Threadgold G."/>
            <person name="Wood J."/>
            <person name="Collins J."/>
            <person name="Heath P."/>
            <person name="Griffiths G."/>
            <person name="Pelan S."/>
            <person name="Grafham D."/>
            <person name="Eichler E.E."/>
            <person name="Weinstock G."/>
            <person name="Mardis E.R."/>
            <person name="Wilson R.K."/>
            <person name="Howe K."/>
            <person name="Flicek P."/>
            <person name="Hubbard T."/>
        </authorList>
    </citation>
    <scope>NUCLEOTIDE SEQUENCE [LARGE SCALE GENOMIC DNA]</scope>
    <source>
        <strain evidence="2 4">C57BL/6J</strain>
    </source>
</reference>
<dbReference type="ExpressionAtlas" id="A0A0U1RNE9">
    <property type="expression patterns" value="baseline and differential"/>
</dbReference>
<keyword evidence="4" id="KW-1185">Reference proteome</keyword>
<dbReference type="Antibodypedia" id="47945">
    <property type="antibodies" value="116 antibodies from 16 providers"/>
</dbReference>
<feature type="compositionally biased region" description="Polar residues" evidence="1">
    <location>
        <begin position="11"/>
        <end position="28"/>
    </location>
</feature>
<sequence>MLLSFRRNRRSQTTSSMASSPQPASLRSQRCHAHPLLGAPTLLQRGPGLLWLQPSWQPR</sequence>
<dbReference type="VEuPathDB" id="HostDB:ENSMUSG00000023072"/>
<dbReference type="Bgee" id="ENSMUSG00000023072">
    <property type="expression patterns" value="Expressed in undifferentiated genital tubercle and 235 other cell types or tissues"/>
</dbReference>
<dbReference type="GeneTree" id="ENSGT00390000018876"/>
<reference evidence="2" key="4">
    <citation type="submission" date="2025-09" db="UniProtKB">
        <authorList>
            <consortium name="Ensembl"/>
        </authorList>
    </citation>
    <scope>IDENTIFICATION</scope>
    <source>
        <strain evidence="2">C57BL/6J</strain>
    </source>
</reference>
<dbReference type="Ensembl" id="ENSMUST00000206854.2">
    <property type="protein sequence ID" value="ENSMUSP00000145536.2"/>
    <property type="gene ID" value="ENSMUSG00000023072.15"/>
</dbReference>